<dbReference type="Pfam" id="PF00858">
    <property type="entry name" value="ASC"/>
    <property type="match status" value="1"/>
</dbReference>
<evidence type="ECO:0000256" key="2">
    <source>
        <dbReference type="ARBA" id="ARBA00007193"/>
    </source>
</evidence>
<dbReference type="Proteomes" id="UP000054359">
    <property type="component" value="Unassembled WGS sequence"/>
</dbReference>
<keyword evidence="6 13" id="KW-1133">Transmembrane helix</keyword>
<evidence type="ECO:0000256" key="8">
    <source>
        <dbReference type="ARBA" id="ARBA00023065"/>
    </source>
</evidence>
<keyword evidence="9 13" id="KW-0472">Membrane</keyword>
<evidence type="ECO:0000256" key="10">
    <source>
        <dbReference type="ARBA" id="ARBA00023201"/>
    </source>
</evidence>
<evidence type="ECO:0000256" key="6">
    <source>
        <dbReference type="ARBA" id="ARBA00022989"/>
    </source>
</evidence>
<reference evidence="14 15" key="1">
    <citation type="submission" date="2013-11" db="EMBL/GenBank/DDBJ databases">
        <title>Genome sequencing of Stegodyphus mimosarum.</title>
        <authorList>
            <person name="Bechsgaard J."/>
        </authorList>
    </citation>
    <scope>NUCLEOTIDE SEQUENCE [LARGE SCALE GENOMIC DNA]</scope>
</reference>
<evidence type="ECO:0000256" key="9">
    <source>
        <dbReference type="ARBA" id="ARBA00023136"/>
    </source>
</evidence>
<keyword evidence="4 12" id="KW-0894">Sodium channel</keyword>
<feature type="transmembrane region" description="Helical" evidence="13">
    <location>
        <begin position="41"/>
        <end position="63"/>
    </location>
</feature>
<keyword evidence="10 12" id="KW-0739">Sodium transport</keyword>
<keyword evidence="3 12" id="KW-0813">Transport</keyword>
<evidence type="ECO:0000256" key="4">
    <source>
        <dbReference type="ARBA" id="ARBA00022461"/>
    </source>
</evidence>
<keyword evidence="8 12" id="KW-0406">Ion transport</keyword>
<evidence type="ECO:0000256" key="3">
    <source>
        <dbReference type="ARBA" id="ARBA00022448"/>
    </source>
</evidence>
<evidence type="ECO:0000256" key="7">
    <source>
        <dbReference type="ARBA" id="ARBA00023053"/>
    </source>
</evidence>
<keyword evidence="15" id="KW-1185">Reference proteome</keyword>
<sequence length="89" mass="10136">MVRKQKEDFTNYVSSVLQNSMLTGIPQIATAGNIPKKVLRALVFILCLIGFIYQSLIFLYIYWEYETVIDVQVSSPEVVELPSMTICTL</sequence>
<comment type="subcellular location">
    <subcellularLocation>
        <location evidence="1">Membrane</location>
        <topology evidence="1">Multi-pass membrane protein</topology>
    </subcellularLocation>
</comment>
<comment type="similarity">
    <text evidence="2 12">Belongs to the amiloride-sensitive sodium channel (TC 1.A.6) family.</text>
</comment>
<keyword evidence="5 12" id="KW-0812">Transmembrane</keyword>
<evidence type="ECO:0000313" key="15">
    <source>
        <dbReference type="Proteomes" id="UP000054359"/>
    </source>
</evidence>
<evidence type="ECO:0000256" key="5">
    <source>
        <dbReference type="ARBA" id="ARBA00022692"/>
    </source>
</evidence>
<protein>
    <submittedName>
        <fullName evidence="14">Uncharacterized protein</fullName>
    </submittedName>
</protein>
<dbReference type="EMBL" id="KK120919">
    <property type="protein sequence ID" value="KFM79361.1"/>
    <property type="molecule type" value="Genomic_DNA"/>
</dbReference>
<keyword evidence="11 12" id="KW-0407">Ion channel</keyword>
<evidence type="ECO:0000313" key="14">
    <source>
        <dbReference type="EMBL" id="KFM79361.1"/>
    </source>
</evidence>
<proteinExistence type="inferred from homology"/>
<feature type="non-terminal residue" evidence="14">
    <location>
        <position position="89"/>
    </location>
</feature>
<evidence type="ECO:0000256" key="12">
    <source>
        <dbReference type="RuleBase" id="RU000679"/>
    </source>
</evidence>
<evidence type="ECO:0000256" key="13">
    <source>
        <dbReference type="SAM" id="Phobius"/>
    </source>
</evidence>
<dbReference type="InterPro" id="IPR001873">
    <property type="entry name" value="ENaC"/>
</dbReference>
<dbReference type="OMA" id="WEYETVI"/>
<name>A0A087UPS2_STEMI</name>
<organism evidence="14 15">
    <name type="scientific">Stegodyphus mimosarum</name>
    <name type="common">African social velvet spider</name>
    <dbReference type="NCBI Taxonomy" id="407821"/>
    <lineage>
        <taxon>Eukaryota</taxon>
        <taxon>Metazoa</taxon>
        <taxon>Ecdysozoa</taxon>
        <taxon>Arthropoda</taxon>
        <taxon>Chelicerata</taxon>
        <taxon>Arachnida</taxon>
        <taxon>Araneae</taxon>
        <taxon>Araneomorphae</taxon>
        <taxon>Entelegynae</taxon>
        <taxon>Eresoidea</taxon>
        <taxon>Eresidae</taxon>
        <taxon>Stegodyphus</taxon>
    </lineage>
</organism>
<accession>A0A087UPS2</accession>
<evidence type="ECO:0000256" key="1">
    <source>
        <dbReference type="ARBA" id="ARBA00004141"/>
    </source>
</evidence>
<gene>
    <name evidence="14" type="ORF">X975_09993</name>
</gene>
<dbReference type="GO" id="GO:0005272">
    <property type="term" value="F:sodium channel activity"/>
    <property type="evidence" value="ECO:0007669"/>
    <property type="project" value="UniProtKB-KW"/>
</dbReference>
<keyword evidence="7" id="KW-0915">Sodium</keyword>
<dbReference type="GO" id="GO:0016020">
    <property type="term" value="C:membrane"/>
    <property type="evidence" value="ECO:0007669"/>
    <property type="project" value="UniProtKB-SubCell"/>
</dbReference>
<dbReference type="OrthoDB" id="6432071at2759"/>
<evidence type="ECO:0000256" key="11">
    <source>
        <dbReference type="ARBA" id="ARBA00023303"/>
    </source>
</evidence>
<dbReference type="AlphaFoldDB" id="A0A087UPS2"/>